<proteinExistence type="inferred from homology"/>
<protein>
    <recommendedName>
        <fullName evidence="4">Asp23/Gls24 family envelope stress response protein</fullName>
    </recommendedName>
</protein>
<sequence length="164" mass="17726">MKSDSEDKELETGTGEFVNADDAAEAEEQLPDEIGDVKVADEVISIVAGLAAQEVNGVIGMSGSFAEGLNEFLGKKSFAKGVRITVDGHVVTAAVYVNVEYGSCIPEIALEIQEKVKEAIENMTGYEVKFVDVHIQGVARRPKSELEESLEKMDAAHENFFGEE</sequence>
<dbReference type="EMBL" id="CBDS010000087">
    <property type="protein sequence ID" value="CDB46347.1"/>
    <property type="molecule type" value="Genomic_DNA"/>
</dbReference>
<comment type="caution">
    <text evidence="3">The sequence shown here is derived from an EMBL/GenBank/DDBJ whole genome shotgun (WGS) entry which is preliminary data.</text>
</comment>
<evidence type="ECO:0000256" key="1">
    <source>
        <dbReference type="ARBA" id="ARBA00005721"/>
    </source>
</evidence>
<organism evidence="3">
    <name type="scientific">Phascolarctobacterium faecium</name>
    <dbReference type="NCBI Taxonomy" id="33025"/>
    <lineage>
        <taxon>Bacteria</taxon>
        <taxon>Bacillati</taxon>
        <taxon>Bacillota</taxon>
        <taxon>Negativicutes</taxon>
        <taxon>Acidaminococcales</taxon>
        <taxon>Acidaminococcaceae</taxon>
        <taxon>Phascolarctobacterium</taxon>
    </lineage>
</organism>
<dbReference type="Pfam" id="PF03780">
    <property type="entry name" value="Asp23"/>
    <property type="match status" value="1"/>
</dbReference>
<dbReference type="PANTHER" id="PTHR34297">
    <property type="entry name" value="HYPOTHETICAL CYTOSOLIC PROTEIN-RELATED"/>
    <property type="match status" value="1"/>
</dbReference>
<gene>
    <name evidence="3" type="ORF">BN533_01403</name>
</gene>
<name>R6J7S2_9FIRM</name>
<dbReference type="InterPro" id="IPR005531">
    <property type="entry name" value="Asp23"/>
</dbReference>
<evidence type="ECO:0000256" key="2">
    <source>
        <dbReference type="SAM" id="MobiDB-lite"/>
    </source>
</evidence>
<accession>R6J7S2</accession>
<reference evidence="3" key="1">
    <citation type="submission" date="2012-11" db="EMBL/GenBank/DDBJ databases">
        <title>Dependencies among metagenomic species, viruses, plasmids and units of genetic variation.</title>
        <authorList>
            <person name="Nielsen H.B."/>
            <person name="Almeida M."/>
            <person name="Juncker A.S."/>
            <person name="Rasmussen S."/>
            <person name="Li J."/>
            <person name="Sunagawa S."/>
            <person name="Plichta D."/>
            <person name="Gautier L."/>
            <person name="Le Chatelier E."/>
            <person name="Peletier E."/>
            <person name="Bonde I."/>
            <person name="Nielsen T."/>
            <person name="Manichanh C."/>
            <person name="Arumugam M."/>
            <person name="Batto J."/>
            <person name="Santos M.B.Q.D."/>
            <person name="Blom N."/>
            <person name="Borruel N."/>
            <person name="Burgdorf K.S."/>
            <person name="Boumezbeur F."/>
            <person name="Casellas F."/>
            <person name="Dore J."/>
            <person name="Guarner F."/>
            <person name="Hansen T."/>
            <person name="Hildebrand F."/>
            <person name="Kaas R.S."/>
            <person name="Kennedy S."/>
            <person name="Kristiansen K."/>
            <person name="Kultima J.R."/>
            <person name="Leonard P."/>
            <person name="Levenez F."/>
            <person name="Lund O."/>
            <person name="Moumen B."/>
            <person name="Le Paslier D."/>
            <person name="Pons N."/>
            <person name="Pedersen O."/>
            <person name="Prifti E."/>
            <person name="Qin J."/>
            <person name="Raes J."/>
            <person name="Tap J."/>
            <person name="Tims S."/>
            <person name="Ussery D.W."/>
            <person name="Yamada T."/>
            <person name="MetaHit consortium"/>
            <person name="Renault P."/>
            <person name="Sicheritz-Ponten T."/>
            <person name="Bork P."/>
            <person name="Wang J."/>
            <person name="Brunak S."/>
            <person name="Ehrlich S.D."/>
        </authorList>
    </citation>
    <scope>NUCLEOTIDE SEQUENCE [LARGE SCALE GENOMIC DNA]</scope>
</reference>
<evidence type="ECO:0000313" key="3">
    <source>
        <dbReference type="EMBL" id="CDB46347.1"/>
    </source>
</evidence>
<evidence type="ECO:0008006" key="4">
    <source>
        <dbReference type="Google" id="ProtNLM"/>
    </source>
</evidence>
<dbReference type="eggNOG" id="COG1302">
    <property type="taxonomic scope" value="Bacteria"/>
</dbReference>
<comment type="similarity">
    <text evidence="1">Belongs to the asp23 family.</text>
</comment>
<dbReference type="RefSeq" id="WP_021718303.1">
    <property type="nucleotide sequence ID" value="NZ_AP025560.1"/>
</dbReference>
<dbReference type="STRING" id="1262914.BN533_01403"/>
<dbReference type="AlphaFoldDB" id="R6J7S2"/>
<feature type="region of interest" description="Disordered" evidence="2">
    <location>
        <begin position="1"/>
        <end position="25"/>
    </location>
</feature>
<dbReference type="HOGENOM" id="CLU_113198_4_0_9"/>